<accession>A0A835IXG1</accession>
<reference evidence="2 3" key="1">
    <citation type="submission" date="2020-10" db="EMBL/GenBank/DDBJ databases">
        <title>The Coptis chinensis genome and diversification of protoberbering-type alkaloids.</title>
        <authorList>
            <person name="Wang B."/>
            <person name="Shu S."/>
            <person name="Song C."/>
            <person name="Liu Y."/>
        </authorList>
    </citation>
    <scope>NUCLEOTIDE SEQUENCE [LARGE SCALE GENOMIC DNA]</scope>
    <source>
        <strain evidence="2">HL-2020</strain>
        <tissue evidence="2">Leaf</tissue>
    </source>
</reference>
<name>A0A835IXG1_9MAGN</name>
<dbReference type="AlphaFoldDB" id="A0A835IXG1"/>
<keyword evidence="3" id="KW-1185">Reference proteome</keyword>
<dbReference type="EMBL" id="JADFTS010000001">
    <property type="protein sequence ID" value="KAF9625184.1"/>
    <property type="molecule type" value="Genomic_DNA"/>
</dbReference>
<protein>
    <submittedName>
        <fullName evidence="2">Uncharacterized protein</fullName>
    </submittedName>
</protein>
<evidence type="ECO:0000313" key="3">
    <source>
        <dbReference type="Proteomes" id="UP000631114"/>
    </source>
</evidence>
<dbReference type="Proteomes" id="UP000631114">
    <property type="component" value="Unassembled WGS sequence"/>
</dbReference>
<evidence type="ECO:0000313" key="2">
    <source>
        <dbReference type="EMBL" id="KAF9625184.1"/>
    </source>
</evidence>
<sequence>MHAMPYYQNYPGIGPFFQLPYPPMGDPRFNLTQRVGQRRQSMESKDRNIESDSGEPGVPRMRPQDVSELENEGSQGWEPRRKGGRMSKKQAGMVVIRNINYITSKKNNSGSESESASDRETDDEFQDEMELRNSKTSEIGAKDTSSTSQWLEIDSAETMSDSSDVSSMIAPGTVISIEAKKQNESGELWHESNAVYRSESESASDRETDDEFQDEMKLRNSKTSEIGAKDTSSTNIYSPSGKDNGVYREEADGESWQAFQKFLLRNDDKDVHNTD</sequence>
<feature type="compositionally biased region" description="Polar residues" evidence="1">
    <location>
        <begin position="30"/>
        <end position="39"/>
    </location>
</feature>
<evidence type="ECO:0000256" key="1">
    <source>
        <dbReference type="SAM" id="MobiDB-lite"/>
    </source>
</evidence>
<feature type="compositionally biased region" description="Basic and acidic residues" evidence="1">
    <location>
        <begin position="181"/>
        <end position="190"/>
    </location>
</feature>
<proteinExistence type="predicted"/>
<comment type="caution">
    <text evidence="2">The sequence shown here is derived from an EMBL/GenBank/DDBJ whole genome shotgun (WGS) entry which is preliminary data.</text>
</comment>
<feature type="compositionally biased region" description="Basic and acidic residues" evidence="1">
    <location>
        <begin position="40"/>
        <end position="50"/>
    </location>
</feature>
<feature type="region of interest" description="Disordered" evidence="1">
    <location>
        <begin position="181"/>
        <end position="247"/>
    </location>
</feature>
<feature type="region of interest" description="Disordered" evidence="1">
    <location>
        <begin position="26"/>
        <end position="150"/>
    </location>
</feature>
<gene>
    <name evidence="2" type="ORF">IFM89_020051</name>
</gene>
<organism evidence="2 3">
    <name type="scientific">Coptis chinensis</name>
    <dbReference type="NCBI Taxonomy" id="261450"/>
    <lineage>
        <taxon>Eukaryota</taxon>
        <taxon>Viridiplantae</taxon>
        <taxon>Streptophyta</taxon>
        <taxon>Embryophyta</taxon>
        <taxon>Tracheophyta</taxon>
        <taxon>Spermatophyta</taxon>
        <taxon>Magnoliopsida</taxon>
        <taxon>Ranunculales</taxon>
        <taxon>Ranunculaceae</taxon>
        <taxon>Coptidoideae</taxon>
        <taxon>Coptis</taxon>
    </lineage>
</organism>
<feature type="compositionally biased region" description="Low complexity" evidence="1">
    <location>
        <begin position="104"/>
        <end position="114"/>
    </location>
</feature>